<evidence type="ECO:0000313" key="8">
    <source>
        <dbReference type="WBParaSite" id="jg99"/>
    </source>
</evidence>
<dbReference type="GO" id="GO:0008970">
    <property type="term" value="F:phospholipase A1 activity"/>
    <property type="evidence" value="ECO:0007669"/>
    <property type="project" value="TreeGrafter"/>
</dbReference>
<dbReference type="InterPro" id="IPR007053">
    <property type="entry name" value="LRAT_dom"/>
</dbReference>
<evidence type="ECO:0000259" key="6">
    <source>
        <dbReference type="Pfam" id="PF04970"/>
    </source>
</evidence>
<accession>A0A915EVA6</accession>
<dbReference type="AlphaFoldDB" id="A0A915EVA6"/>
<reference evidence="8" key="1">
    <citation type="submission" date="2022-11" db="UniProtKB">
        <authorList>
            <consortium name="WormBaseParasite"/>
        </authorList>
    </citation>
    <scope>IDENTIFICATION</scope>
</reference>
<evidence type="ECO:0000256" key="1">
    <source>
        <dbReference type="ARBA" id="ARBA00007824"/>
    </source>
</evidence>
<dbReference type="Proteomes" id="UP000887574">
    <property type="component" value="Unplaced"/>
</dbReference>
<feature type="domain" description="LRAT" evidence="6">
    <location>
        <begin position="89"/>
        <end position="196"/>
    </location>
</feature>
<feature type="region of interest" description="Disordered" evidence="5">
    <location>
        <begin position="32"/>
        <end position="54"/>
    </location>
</feature>
<evidence type="ECO:0000256" key="3">
    <source>
        <dbReference type="ARBA" id="ARBA00022801"/>
    </source>
</evidence>
<evidence type="ECO:0000256" key="5">
    <source>
        <dbReference type="SAM" id="MobiDB-lite"/>
    </source>
</evidence>
<evidence type="ECO:0000256" key="4">
    <source>
        <dbReference type="ARBA" id="ARBA00023098"/>
    </source>
</evidence>
<dbReference type="InterPro" id="IPR051496">
    <property type="entry name" value="H-rev107_PLA/AT"/>
</dbReference>
<evidence type="ECO:0000313" key="7">
    <source>
        <dbReference type="Proteomes" id="UP000887574"/>
    </source>
</evidence>
<proteinExistence type="inferred from homology"/>
<dbReference type="GO" id="GO:0016410">
    <property type="term" value="F:N-acyltransferase activity"/>
    <property type="evidence" value="ECO:0007669"/>
    <property type="project" value="TreeGrafter"/>
</dbReference>
<name>A0A915EVA6_9BILA</name>
<dbReference type="GO" id="GO:0070292">
    <property type="term" value="P:N-acylphosphatidylethanolamine metabolic process"/>
    <property type="evidence" value="ECO:0007669"/>
    <property type="project" value="TreeGrafter"/>
</dbReference>
<dbReference type="GO" id="GO:0005737">
    <property type="term" value="C:cytoplasm"/>
    <property type="evidence" value="ECO:0007669"/>
    <property type="project" value="TreeGrafter"/>
</dbReference>
<protein>
    <submittedName>
        <fullName evidence="8">LRAT domain-containing protein</fullName>
    </submittedName>
</protein>
<keyword evidence="3" id="KW-0378">Hydrolase</keyword>
<dbReference type="PANTHER" id="PTHR13943:SF77">
    <property type="entry name" value="LRAT DOMAIN-CONTAINING PROTEIN"/>
    <property type="match status" value="1"/>
</dbReference>
<feature type="compositionally biased region" description="Polar residues" evidence="5">
    <location>
        <begin position="32"/>
        <end position="53"/>
    </location>
</feature>
<comment type="similarity">
    <text evidence="1">Belongs to the H-rev107 family.</text>
</comment>
<keyword evidence="4" id="KW-0443">Lipid metabolism</keyword>
<dbReference type="GO" id="GO:0004623">
    <property type="term" value="F:phospholipase A2 activity"/>
    <property type="evidence" value="ECO:0007669"/>
    <property type="project" value="TreeGrafter"/>
</dbReference>
<evidence type="ECO:0000256" key="2">
    <source>
        <dbReference type="ARBA" id="ARBA00022679"/>
    </source>
</evidence>
<sequence>MAVGKRAKTTTIMPKLELANIKPLPDYETLGNNASVDGSVDSTNSDSDTARQTRSMRNKVYRVVVAEPKQKQSSFETLTDSLVQEEGDHLQIGDLIQMQMFMGTTVSKHWAVYVGELDDHRYIVSAHPGSLYSNGEVQLENFDTMQRTLRINNSIDLFAAPLNPKTIALNAIRRVGSRDHSSMSSNCEHFATRCRNEGARSLEMRILEIFWGWKASKAKPSAYIC</sequence>
<keyword evidence="7" id="KW-1185">Reference proteome</keyword>
<dbReference type="PANTHER" id="PTHR13943">
    <property type="entry name" value="HRAS-LIKE SUPPRESSOR - RELATED"/>
    <property type="match status" value="1"/>
</dbReference>
<dbReference type="WBParaSite" id="jg99">
    <property type="protein sequence ID" value="jg99"/>
    <property type="gene ID" value="jg99"/>
</dbReference>
<keyword evidence="2" id="KW-0808">Transferase</keyword>
<dbReference type="Gene3D" id="3.90.1720.10">
    <property type="entry name" value="endopeptidase domain like (from Nostoc punctiforme)"/>
    <property type="match status" value="1"/>
</dbReference>
<organism evidence="7 8">
    <name type="scientific">Ditylenchus dipsaci</name>
    <dbReference type="NCBI Taxonomy" id="166011"/>
    <lineage>
        <taxon>Eukaryota</taxon>
        <taxon>Metazoa</taxon>
        <taxon>Ecdysozoa</taxon>
        <taxon>Nematoda</taxon>
        <taxon>Chromadorea</taxon>
        <taxon>Rhabditida</taxon>
        <taxon>Tylenchina</taxon>
        <taxon>Tylenchomorpha</taxon>
        <taxon>Sphaerularioidea</taxon>
        <taxon>Anguinidae</taxon>
        <taxon>Anguininae</taxon>
        <taxon>Ditylenchus</taxon>
    </lineage>
</organism>
<dbReference type="Pfam" id="PF04970">
    <property type="entry name" value="LRAT"/>
    <property type="match status" value="1"/>
</dbReference>